<dbReference type="PANTHER" id="PTHR33975:SF13">
    <property type="match status" value="1"/>
</dbReference>
<keyword evidence="3" id="KW-1185">Reference proteome</keyword>
<comment type="caution">
    <text evidence="2">The sequence shown here is derived from an EMBL/GenBank/DDBJ whole genome shotgun (WGS) entry which is preliminary data.</text>
</comment>
<sequence length="295" mass="31954">MAAIATRLHHSPPALRRGGPPSNPFLRFASSPRIVIRSRAAATPPVGPVAARGDEDEDEALPYTEPRRSPLGLSPLLVAAAAVAATPQAALALSGGSCGGSDSSSSSSSSSDDSSTDSIDWSSSSWSSNQKKKKKEGVEATHESVETLDTLRRHQSFCISSCLSVVRKNGWEDDEDDSWKAHFDRVSAQERRKFDEETLSNWNGVKQKKTYSMKTDGSKNEYVVVTILVAAEGTMELPEAIRSAADLDAVAARLNSTPESELRGVRVLWTPQDADDVLSEERMQKDYPNLKPLAR</sequence>
<dbReference type="EMBL" id="JAUUTY010000007">
    <property type="protein sequence ID" value="KAK1609810.1"/>
    <property type="molecule type" value="Genomic_DNA"/>
</dbReference>
<feature type="region of interest" description="Disordered" evidence="1">
    <location>
        <begin position="1"/>
        <end position="70"/>
    </location>
</feature>
<dbReference type="AlphaFoldDB" id="A0AAD8QVC8"/>
<proteinExistence type="predicted"/>
<dbReference type="Proteomes" id="UP001231189">
    <property type="component" value="Unassembled WGS sequence"/>
</dbReference>
<gene>
    <name evidence="2" type="ORF">QYE76_033483</name>
</gene>
<name>A0AAD8QVC8_LOLMU</name>
<accession>A0AAD8QVC8</accession>
<evidence type="ECO:0000313" key="3">
    <source>
        <dbReference type="Proteomes" id="UP001231189"/>
    </source>
</evidence>
<organism evidence="2 3">
    <name type="scientific">Lolium multiflorum</name>
    <name type="common">Italian ryegrass</name>
    <name type="synonym">Lolium perenne subsp. multiflorum</name>
    <dbReference type="NCBI Taxonomy" id="4521"/>
    <lineage>
        <taxon>Eukaryota</taxon>
        <taxon>Viridiplantae</taxon>
        <taxon>Streptophyta</taxon>
        <taxon>Embryophyta</taxon>
        <taxon>Tracheophyta</taxon>
        <taxon>Spermatophyta</taxon>
        <taxon>Magnoliopsida</taxon>
        <taxon>Liliopsida</taxon>
        <taxon>Poales</taxon>
        <taxon>Poaceae</taxon>
        <taxon>BOP clade</taxon>
        <taxon>Pooideae</taxon>
        <taxon>Poodae</taxon>
        <taxon>Poeae</taxon>
        <taxon>Poeae Chloroplast Group 2 (Poeae type)</taxon>
        <taxon>Loliodinae</taxon>
        <taxon>Loliinae</taxon>
        <taxon>Lolium</taxon>
    </lineage>
</organism>
<feature type="region of interest" description="Disordered" evidence="1">
    <location>
        <begin position="92"/>
        <end position="143"/>
    </location>
</feature>
<dbReference type="InterPro" id="IPR053023">
    <property type="entry name" value="FLAP_modulator"/>
</dbReference>
<protein>
    <submittedName>
        <fullName evidence="2">Uncharacterized protein</fullName>
    </submittedName>
</protein>
<dbReference type="PANTHER" id="PTHR33975">
    <property type="entry name" value="MYELIN-ASSOCIATED OLIGODENDROCYTE BASIC PROTEIN"/>
    <property type="match status" value="1"/>
</dbReference>
<dbReference type="InterPro" id="IPR010903">
    <property type="entry name" value="DUF1517"/>
</dbReference>
<feature type="compositionally biased region" description="Low complexity" evidence="1">
    <location>
        <begin position="39"/>
        <end position="51"/>
    </location>
</feature>
<dbReference type="Pfam" id="PF07466">
    <property type="entry name" value="DUF1517"/>
    <property type="match status" value="1"/>
</dbReference>
<evidence type="ECO:0000256" key="1">
    <source>
        <dbReference type="SAM" id="MobiDB-lite"/>
    </source>
</evidence>
<feature type="compositionally biased region" description="Low complexity" evidence="1">
    <location>
        <begin position="92"/>
        <end position="128"/>
    </location>
</feature>
<evidence type="ECO:0000313" key="2">
    <source>
        <dbReference type="EMBL" id="KAK1609810.1"/>
    </source>
</evidence>
<reference evidence="2" key="1">
    <citation type="submission" date="2023-07" db="EMBL/GenBank/DDBJ databases">
        <title>A chromosome-level genome assembly of Lolium multiflorum.</title>
        <authorList>
            <person name="Chen Y."/>
            <person name="Copetti D."/>
            <person name="Kolliker R."/>
            <person name="Studer B."/>
        </authorList>
    </citation>
    <scope>NUCLEOTIDE SEQUENCE</scope>
    <source>
        <strain evidence="2">02402/16</strain>
        <tissue evidence="2">Leaf</tissue>
    </source>
</reference>
<dbReference type="GO" id="GO:0009507">
    <property type="term" value="C:chloroplast"/>
    <property type="evidence" value="ECO:0007669"/>
    <property type="project" value="TreeGrafter"/>
</dbReference>